<keyword evidence="4" id="KW-1185">Reference proteome</keyword>
<dbReference type="EMBL" id="VTWH01000002">
    <property type="protein sequence ID" value="KAA0970419.1"/>
    <property type="molecule type" value="Genomic_DNA"/>
</dbReference>
<dbReference type="InterPro" id="IPR036188">
    <property type="entry name" value="FAD/NAD-bd_sf"/>
</dbReference>
<name>A0A5B0DZ01_9HYPH</name>
<sequence length="493" mass="55229">MANLQTDVKNQGLQQLEARLQDDLACLNYPAPNWVPSRTTNSGQNVSDVTIVGSGMCGLVAWFALRQSGVTNIRILDRAASGQEGPWVTYARMETLRSPKTLIGPAFGIASLTFRAWFTAQFGREAWDELYRIPRRQWMDYLRWYRKVLDIAVENGTELTSVLQRPDGYLELEINGGCRAPIITRKLVLATGREGMGDASLPSFIKSITRHLHWAHSSDPVDFSALRGKRVVVIGIGASAVDNAAEALEAGAGEVRLLARRAEMPQINKLMGVGSYGMTAGYAEMPAEWRWRFSHYAACQQTPAPHNSTLRVSRHKNAFFHFNCDIASVVERDGEIVLETRSGRSFTTDFVLLGTGFTVDPKLRPELRFVASHIACWEDRFTPRETEQNREQGRYPWLNDDFSFVERDMGKAPWLADIHCFNYASAMSLGKVSGDIPAISEGAKWLARSISAQLFNRDIQQHWDALQAYSLPELDGSEWTDADACLEMKENTV</sequence>
<dbReference type="RefSeq" id="WP_149299378.1">
    <property type="nucleotide sequence ID" value="NZ_VTWH01000002.1"/>
</dbReference>
<evidence type="ECO:0000313" key="3">
    <source>
        <dbReference type="EMBL" id="KAA0970419.1"/>
    </source>
</evidence>
<dbReference type="InterPro" id="IPR001763">
    <property type="entry name" value="Rhodanese-like_dom"/>
</dbReference>
<evidence type="ECO:0000259" key="2">
    <source>
        <dbReference type="PROSITE" id="PS50206"/>
    </source>
</evidence>
<dbReference type="PANTHER" id="PTHR43539">
    <property type="entry name" value="FLAVIN-BINDING MONOOXYGENASE-LIKE PROTEIN (AFU_ORTHOLOGUE AFUA_4G09220)"/>
    <property type="match status" value="1"/>
</dbReference>
<protein>
    <submittedName>
        <fullName evidence="3">NAD(P)/FAD-dependent oxidoreductase</fullName>
    </submittedName>
</protein>
<dbReference type="OrthoDB" id="8671611at2"/>
<organism evidence="3 4">
    <name type="scientific">Aureimonas fodinaquatilis</name>
    <dbReference type="NCBI Taxonomy" id="2565783"/>
    <lineage>
        <taxon>Bacteria</taxon>
        <taxon>Pseudomonadati</taxon>
        <taxon>Pseudomonadota</taxon>
        <taxon>Alphaproteobacteria</taxon>
        <taxon>Hyphomicrobiales</taxon>
        <taxon>Aurantimonadaceae</taxon>
        <taxon>Aureimonas</taxon>
    </lineage>
</organism>
<dbReference type="Pfam" id="PF13738">
    <property type="entry name" value="Pyr_redox_3"/>
    <property type="match status" value="1"/>
</dbReference>
<feature type="domain" description="Rhodanese" evidence="2">
    <location>
        <begin position="53"/>
        <end position="90"/>
    </location>
</feature>
<dbReference type="InterPro" id="IPR050982">
    <property type="entry name" value="Auxin_biosynth/cation_transpt"/>
</dbReference>
<dbReference type="Gene3D" id="3.50.50.60">
    <property type="entry name" value="FAD/NAD(P)-binding domain"/>
    <property type="match status" value="1"/>
</dbReference>
<proteinExistence type="predicted"/>
<comment type="caution">
    <text evidence="3">The sequence shown here is derived from an EMBL/GenBank/DDBJ whole genome shotgun (WGS) entry which is preliminary data.</text>
</comment>
<evidence type="ECO:0000313" key="4">
    <source>
        <dbReference type="Proteomes" id="UP000324738"/>
    </source>
</evidence>
<gene>
    <name evidence="3" type="ORF">FPY71_07840</name>
</gene>
<reference evidence="3 4" key="1">
    <citation type="submission" date="2019-08" db="EMBL/GenBank/DDBJ databases">
        <title>Aureimonas fodiniaquatilis sp. nov., isolated from a coal mine wastewater.</title>
        <authorList>
            <person name="Kim W."/>
        </authorList>
    </citation>
    <scope>NUCLEOTIDE SEQUENCE [LARGE SCALE GENOMIC DNA]</scope>
    <source>
        <strain evidence="3 4">CAU 1482</strain>
    </source>
</reference>
<dbReference type="AlphaFoldDB" id="A0A5B0DZ01"/>
<dbReference type="GO" id="GO:0004497">
    <property type="term" value="F:monooxygenase activity"/>
    <property type="evidence" value="ECO:0007669"/>
    <property type="project" value="TreeGrafter"/>
</dbReference>
<keyword evidence="1" id="KW-0560">Oxidoreductase</keyword>
<dbReference type="PANTHER" id="PTHR43539:SF91">
    <property type="entry name" value="FAD-DEPENDENT URATE HYDROXYLASE"/>
    <property type="match status" value="1"/>
</dbReference>
<dbReference type="PROSITE" id="PS50206">
    <property type="entry name" value="RHODANESE_3"/>
    <property type="match status" value="1"/>
</dbReference>
<dbReference type="SUPFAM" id="SSF51905">
    <property type="entry name" value="FAD/NAD(P)-binding domain"/>
    <property type="match status" value="1"/>
</dbReference>
<dbReference type="Proteomes" id="UP000324738">
    <property type="component" value="Unassembled WGS sequence"/>
</dbReference>
<accession>A0A5B0DZ01</accession>
<evidence type="ECO:0000256" key="1">
    <source>
        <dbReference type="ARBA" id="ARBA00023002"/>
    </source>
</evidence>
<dbReference type="GO" id="GO:0050660">
    <property type="term" value="F:flavin adenine dinucleotide binding"/>
    <property type="evidence" value="ECO:0007669"/>
    <property type="project" value="TreeGrafter"/>
</dbReference>